<dbReference type="SMART" id="SM00320">
    <property type="entry name" value="WD40"/>
    <property type="match status" value="4"/>
</dbReference>
<dbReference type="PANTHER" id="PTHR18763:SF0">
    <property type="entry name" value="WD REPEAT-CONTAINING PROTEIN 18"/>
    <property type="match status" value="1"/>
</dbReference>
<dbReference type="InterPro" id="IPR036322">
    <property type="entry name" value="WD40_repeat_dom_sf"/>
</dbReference>
<dbReference type="GO" id="GO:0006261">
    <property type="term" value="P:DNA-templated DNA replication"/>
    <property type="evidence" value="ECO:0007669"/>
    <property type="project" value="TreeGrafter"/>
</dbReference>
<evidence type="ECO:0000256" key="2">
    <source>
        <dbReference type="ARBA" id="ARBA00022737"/>
    </source>
</evidence>
<dbReference type="OrthoDB" id="6252103at2759"/>
<name>A0A8J4G165_9CHLO</name>
<proteinExistence type="predicted"/>
<dbReference type="PROSITE" id="PS50082">
    <property type="entry name" value="WD_REPEATS_2"/>
    <property type="match status" value="2"/>
</dbReference>
<comment type="caution">
    <text evidence="5">The sequence shown here is derived from an EMBL/GenBank/DDBJ whole genome shotgun (WGS) entry which is preliminary data.</text>
</comment>
<evidence type="ECO:0000256" key="1">
    <source>
        <dbReference type="ARBA" id="ARBA00022574"/>
    </source>
</evidence>
<reference evidence="5" key="1">
    <citation type="journal article" date="2021" name="Proc. Natl. Acad. Sci. U.S.A.">
        <title>Three genomes in the algal genus Volvox reveal the fate of a haploid sex-determining region after a transition to homothallism.</title>
        <authorList>
            <person name="Yamamoto K."/>
            <person name="Hamaji T."/>
            <person name="Kawai-Toyooka H."/>
            <person name="Matsuzaki R."/>
            <person name="Takahashi F."/>
            <person name="Nishimura Y."/>
            <person name="Kawachi M."/>
            <person name="Noguchi H."/>
            <person name="Minakuchi Y."/>
            <person name="Umen J.G."/>
            <person name="Toyoda A."/>
            <person name="Nozaki H."/>
        </authorList>
    </citation>
    <scope>NUCLEOTIDE SEQUENCE</scope>
    <source>
        <strain evidence="5">NIES-3785</strain>
        <strain evidence="4">NIES-3786</strain>
    </source>
</reference>
<dbReference type="EMBL" id="BNCQ01000006">
    <property type="protein sequence ID" value="GIL98990.1"/>
    <property type="molecule type" value="Genomic_DNA"/>
</dbReference>
<organism evidence="5 6">
    <name type="scientific">Volvox reticuliferus</name>
    <dbReference type="NCBI Taxonomy" id="1737510"/>
    <lineage>
        <taxon>Eukaryota</taxon>
        <taxon>Viridiplantae</taxon>
        <taxon>Chlorophyta</taxon>
        <taxon>core chlorophytes</taxon>
        <taxon>Chlorophyceae</taxon>
        <taxon>CS clade</taxon>
        <taxon>Chlamydomonadales</taxon>
        <taxon>Volvocaceae</taxon>
        <taxon>Volvox</taxon>
    </lineage>
</organism>
<feature type="repeat" description="WD" evidence="3">
    <location>
        <begin position="112"/>
        <end position="143"/>
    </location>
</feature>
<evidence type="ECO:0008006" key="8">
    <source>
        <dbReference type="Google" id="ProtNLM"/>
    </source>
</evidence>
<gene>
    <name evidence="4" type="ORF">Vretifemale_2860</name>
    <name evidence="5" type="ORF">Vretimale_4289</name>
</gene>
<dbReference type="Gene3D" id="2.130.10.10">
    <property type="entry name" value="YVTN repeat-like/Quinoprotein amine dehydrogenase"/>
    <property type="match status" value="2"/>
</dbReference>
<dbReference type="PANTHER" id="PTHR18763">
    <property type="entry name" value="WD-REPEAT PROTEIN 18"/>
    <property type="match status" value="1"/>
</dbReference>
<dbReference type="GO" id="GO:0006364">
    <property type="term" value="P:rRNA processing"/>
    <property type="evidence" value="ECO:0007669"/>
    <property type="project" value="TreeGrafter"/>
</dbReference>
<evidence type="ECO:0000313" key="7">
    <source>
        <dbReference type="Proteomes" id="UP000747110"/>
    </source>
</evidence>
<dbReference type="InterPro" id="IPR015943">
    <property type="entry name" value="WD40/YVTN_repeat-like_dom_sf"/>
</dbReference>
<dbReference type="Proteomes" id="UP000747110">
    <property type="component" value="Unassembled WGS sequence"/>
</dbReference>
<dbReference type="AlphaFoldDB" id="A0A8J4G165"/>
<dbReference type="InterPro" id="IPR019775">
    <property type="entry name" value="WD40_repeat_CS"/>
</dbReference>
<evidence type="ECO:0000256" key="3">
    <source>
        <dbReference type="PROSITE-ProRule" id="PRU00221"/>
    </source>
</evidence>
<accession>A0A8J4G165</accession>
<keyword evidence="7" id="KW-1185">Reference proteome</keyword>
<sequence>MRTSKFIIASGISDGSICVCDLKTGEITTSWKGNVSQKGVCVLGSDSFAAAQADKQNVQFFSLPNHAQNRALVPEILSVLTATADGKYLAGGGNSGTIYLWELCSGRLLRAWPAHFKGVTALLFAGGASLLLSGGDDTMLHAWLLADLLDPAQDLNLRAPTVVNPKPLHTWCDHTMQVTALAAGVGNAASVLASASLDHTVKLRRLGDGCQLRSHALPASINDIVLSAGEETLYAAGADGVVYAVALATDADAQNATANAVMGGSETKRFLDAQDGGSYQVFVGHNRPVTCLALASLDPELGCSGDEAHFKHGEVLVSGSEDGTVRVWDLYSRQAVRVITITGKAPINSIQALPCLMIRSPQLRTPHKSSHSMQPHVSLARFEGVSVHGPRWQGPPVHVDGSEELPCGGLLRLDTYT</sequence>
<keyword evidence="1 3" id="KW-0853">WD repeat</keyword>
<dbReference type="Proteomes" id="UP000722791">
    <property type="component" value="Unassembled WGS sequence"/>
</dbReference>
<feature type="repeat" description="WD" evidence="3">
    <location>
        <begin position="313"/>
        <end position="338"/>
    </location>
</feature>
<evidence type="ECO:0000313" key="4">
    <source>
        <dbReference type="EMBL" id="GIL72497.1"/>
    </source>
</evidence>
<dbReference type="InterPro" id="IPR001680">
    <property type="entry name" value="WD40_rpt"/>
</dbReference>
<dbReference type="InterPro" id="IPR045227">
    <property type="entry name" value="WDR18/Ipi3/RID3"/>
</dbReference>
<evidence type="ECO:0000313" key="5">
    <source>
        <dbReference type="EMBL" id="GIL98990.1"/>
    </source>
</evidence>
<protein>
    <recommendedName>
        <fullName evidence="8">WD40 repeat-like protein</fullName>
    </recommendedName>
</protein>
<dbReference type="GO" id="GO:0120330">
    <property type="term" value="C:rixosome complex"/>
    <property type="evidence" value="ECO:0007669"/>
    <property type="project" value="TreeGrafter"/>
</dbReference>
<dbReference type="Pfam" id="PF00400">
    <property type="entry name" value="WD40"/>
    <property type="match status" value="3"/>
</dbReference>
<evidence type="ECO:0000313" key="6">
    <source>
        <dbReference type="Proteomes" id="UP000722791"/>
    </source>
</evidence>
<dbReference type="SUPFAM" id="SSF50978">
    <property type="entry name" value="WD40 repeat-like"/>
    <property type="match status" value="1"/>
</dbReference>
<keyword evidence="2" id="KW-0677">Repeat</keyword>
<dbReference type="GO" id="GO:0005656">
    <property type="term" value="C:nuclear pre-replicative complex"/>
    <property type="evidence" value="ECO:0007669"/>
    <property type="project" value="TreeGrafter"/>
</dbReference>
<dbReference type="EMBL" id="BNCP01000004">
    <property type="protein sequence ID" value="GIL72497.1"/>
    <property type="molecule type" value="Genomic_DNA"/>
</dbReference>
<dbReference type="PROSITE" id="PS00678">
    <property type="entry name" value="WD_REPEATS_1"/>
    <property type="match status" value="1"/>
</dbReference>